<evidence type="ECO:0000256" key="1">
    <source>
        <dbReference type="ARBA" id="ARBA00022669"/>
    </source>
</evidence>
<dbReference type="PANTHER" id="PTHR23301:SF0">
    <property type="entry name" value="CHITIN-BINDING TYPE-2 DOMAIN-CONTAINING PROTEIN-RELATED"/>
    <property type="match status" value="1"/>
</dbReference>
<gene>
    <name evidence="9" type="ORF">M513_02084</name>
    <name evidence="10" type="ORF">M514_02084</name>
</gene>
<keyword evidence="1" id="KW-0147">Chitin-binding</keyword>
<dbReference type="Proteomes" id="UP000030764">
    <property type="component" value="Unassembled WGS sequence"/>
</dbReference>
<evidence type="ECO:0000313" key="9">
    <source>
        <dbReference type="EMBL" id="KFD57199.1"/>
    </source>
</evidence>
<feature type="domain" description="Chitin-binding type-2" evidence="8">
    <location>
        <begin position="939"/>
        <end position="1005"/>
    </location>
</feature>
<evidence type="ECO:0000256" key="3">
    <source>
        <dbReference type="ARBA" id="ARBA00022737"/>
    </source>
</evidence>
<evidence type="ECO:0000256" key="2">
    <source>
        <dbReference type="ARBA" id="ARBA00022729"/>
    </source>
</evidence>
<dbReference type="GO" id="GO:0008061">
    <property type="term" value="F:chitin binding"/>
    <property type="evidence" value="ECO:0007669"/>
    <property type="project" value="UniProtKB-KW"/>
</dbReference>
<dbReference type="InterPro" id="IPR036508">
    <property type="entry name" value="Chitin-bd_dom_sf"/>
</dbReference>
<feature type="domain" description="Chitin-binding type-2" evidence="8">
    <location>
        <begin position="396"/>
        <end position="456"/>
    </location>
</feature>
<reference evidence="9 11" key="1">
    <citation type="journal article" date="2014" name="Nat. Genet.">
        <title>Genome and transcriptome of the porcine whipworm Trichuris suis.</title>
        <authorList>
            <person name="Jex A.R."/>
            <person name="Nejsum P."/>
            <person name="Schwarz E.M."/>
            <person name="Hu L."/>
            <person name="Young N.D."/>
            <person name="Hall R.S."/>
            <person name="Korhonen P.K."/>
            <person name="Liao S."/>
            <person name="Thamsborg S."/>
            <person name="Xia J."/>
            <person name="Xu P."/>
            <person name="Wang S."/>
            <person name="Scheerlinck J.P."/>
            <person name="Hofmann A."/>
            <person name="Sternberg P.W."/>
            <person name="Wang J."/>
            <person name="Gasser R.B."/>
        </authorList>
    </citation>
    <scope>NUCLEOTIDE SEQUENCE [LARGE SCALE GENOMIC DNA]</scope>
    <source>
        <strain evidence="10">DCEP-RM93F</strain>
        <strain evidence="9">DCEP-RM93M</strain>
    </source>
</reference>
<evidence type="ECO:0000259" key="8">
    <source>
        <dbReference type="PROSITE" id="PS50940"/>
    </source>
</evidence>
<dbReference type="EMBL" id="KL367575">
    <property type="protein sequence ID" value="KFD63358.1"/>
    <property type="molecule type" value="Genomic_DNA"/>
</dbReference>
<dbReference type="PROSITE" id="PS50940">
    <property type="entry name" value="CHIT_BIND_II"/>
    <property type="match status" value="10"/>
</dbReference>
<proteinExistence type="predicted"/>
<feature type="domain" description="Chitin-binding type-2" evidence="8">
    <location>
        <begin position="217"/>
        <end position="276"/>
    </location>
</feature>
<dbReference type="Pfam" id="PF01607">
    <property type="entry name" value="CBM_14"/>
    <property type="match status" value="9"/>
</dbReference>
<feature type="domain" description="Chitin-binding type-2" evidence="8">
    <location>
        <begin position="875"/>
        <end position="933"/>
    </location>
</feature>
<keyword evidence="7" id="KW-1133">Transmembrane helix</keyword>
<keyword evidence="5" id="KW-0325">Glycoprotein</keyword>
<dbReference type="EMBL" id="KL363190">
    <property type="protein sequence ID" value="KFD57199.1"/>
    <property type="molecule type" value="Genomic_DNA"/>
</dbReference>
<evidence type="ECO:0000256" key="6">
    <source>
        <dbReference type="SAM" id="MobiDB-lite"/>
    </source>
</evidence>
<keyword evidence="3" id="KW-0677">Repeat</keyword>
<feature type="domain" description="Chitin-binding type-2" evidence="8">
    <location>
        <begin position="605"/>
        <end position="663"/>
    </location>
</feature>
<keyword evidence="7" id="KW-0472">Membrane</keyword>
<name>A0A085MJ03_9BILA</name>
<feature type="region of interest" description="Disordered" evidence="6">
    <location>
        <begin position="451"/>
        <end position="476"/>
    </location>
</feature>
<keyword evidence="7" id="KW-0812">Transmembrane</keyword>
<feature type="domain" description="Chitin-binding type-2" evidence="8">
    <location>
        <begin position="667"/>
        <end position="724"/>
    </location>
</feature>
<feature type="domain" description="Chitin-binding type-2" evidence="8">
    <location>
        <begin position="543"/>
        <end position="602"/>
    </location>
</feature>
<sequence length="1058" mass="119819">MQKTRNLHKASVKRLCNWQISYFSLSTVMLLLTIVLFISVLLMTGLNAEINVKSYSEIDCSEKPLGCYGTSNCSPEYFCCRGLQEPAVYRCSSPLVWDQKSRSCRWRTLTESCQERPKKIKRSSAPFIQKGERIVMKSSAYICRGRQNGRYANPESPCSSFFIICYDDIEYLVSCAKGYLFSSASESCLPADEIKECAVSMYIFGKYRREVALPKLTFSCIGRRDGNYENPSNPCSRRFFSCFKGSTALRFCPKQARFDKDIDKCNFPEYVRSCGGSTTTILVPITEPVQGQRKTRIQVTELPASADPTPAMLSCDDKDDGQYPDPEQSCSSRYFTCLSGFTFPRQCPPSLFFDPVMMVCTFRQYIAACGGKSTTTTATTTEEITEAPFTEITASEFNCNELPLGVYADPDNSCSQVFYTCVGSSSAVKMRCPKGTRFDERKSSCNFPSEMPECAQGSNKTTERTAKRSDEQHREEANRTFGYLEKPCSKFYYEFTSSNRLRKRNCNASLFFDFKTKQCLSRSDVASCSKDSAPTDDVTNRRPFDCKYLQNGNYLPPGITCPDFHYRCEDKKTFLNVCPNGWTYSMESNSCKPKKEVPECALSKMSYCEKKKNGFYQDLKYCSKFYLCLDGEEMSFDCDEGKVFDWRSKACLPVSKASPPCGTQRRKFHCKGKSRGYYAHPQDCTKYYFCKNGRLSLLECEEGMGYHPKKMQCLSLNEVPGCIVENSTSANAGERNTCGERYANALMANPDDPSEAILCIHQSAHFVKCWNDAKPSFDPDSLTCVPNMKKYSGDTKASLVKLSVRRSIEGPLFDCTKKTNGSYAPSESNCTSYFYECMNGKPFLVRCPEDMMFSNKKLECVELIPQSDCWRQVINAPCYNRASGFYPHPMDCSKYILCIDGRELTLNCPGRLVYDPQSKTCLPSERVDLPCGAGSITPPFFCDEEDEYEEDIFKDETDPTYFYRCTGGRPVRYACQEGYKFNEATLRCEIDDKLSLMNPDEKCKARKNGLYVDIRNCGTMILCNNGNPYLLMCKDEEKPVLNPETVSCVRSFPGCDVQ</sequence>
<dbReference type="InterPro" id="IPR051940">
    <property type="entry name" value="Chitin_bind-dev_reg"/>
</dbReference>
<evidence type="ECO:0000313" key="11">
    <source>
        <dbReference type="Proteomes" id="UP000030764"/>
    </source>
</evidence>
<keyword evidence="11" id="KW-1185">Reference proteome</keyword>
<protein>
    <recommendedName>
        <fullName evidence="8">Chitin-binding type-2 domain-containing protein</fullName>
    </recommendedName>
</protein>
<evidence type="ECO:0000256" key="5">
    <source>
        <dbReference type="ARBA" id="ARBA00023180"/>
    </source>
</evidence>
<organism evidence="9 11">
    <name type="scientific">Trichuris suis</name>
    <name type="common">pig whipworm</name>
    <dbReference type="NCBI Taxonomy" id="68888"/>
    <lineage>
        <taxon>Eukaryota</taxon>
        <taxon>Metazoa</taxon>
        <taxon>Ecdysozoa</taxon>
        <taxon>Nematoda</taxon>
        <taxon>Enoplea</taxon>
        <taxon>Dorylaimia</taxon>
        <taxon>Trichinellida</taxon>
        <taxon>Trichuridae</taxon>
        <taxon>Trichuris</taxon>
    </lineage>
</organism>
<evidence type="ECO:0000313" key="10">
    <source>
        <dbReference type="EMBL" id="KFD63358.1"/>
    </source>
</evidence>
<keyword evidence="2" id="KW-0732">Signal</keyword>
<evidence type="ECO:0000256" key="4">
    <source>
        <dbReference type="ARBA" id="ARBA00023157"/>
    </source>
</evidence>
<dbReference type="PANTHER" id="PTHR23301">
    <property type="entry name" value="CHITIN BINDING PERITROPHIN-A"/>
    <property type="match status" value="1"/>
</dbReference>
<dbReference type="InterPro" id="IPR002557">
    <property type="entry name" value="Chitin-bd_dom"/>
</dbReference>
<dbReference type="AlphaFoldDB" id="A0A085MJ03"/>
<dbReference type="Gene3D" id="2.170.140.10">
    <property type="entry name" value="Chitin binding domain"/>
    <property type="match status" value="9"/>
</dbReference>
<keyword evidence="4" id="KW-1015">Disulfide bond</keyword>
<feature type="compositionally biased region" description="Basic and acidic residues" evidence="6">
    <location>
        <begin position="461"/>
        <end position="476"/>
    </location>
</feature>
<dbReference type="SUPFAM" id="SSF57625">
    <property type="entry name" value="Invertebrate chitin-binding proteins"/>
    <property type="match status" value="9"/>
</dbReference>
<dbReference type="GO" id="GO:0005576">
    <property type="term" value="C:extracellular region"/>
    <property type="evidence" value="ECO:0007669"/>
    <property type="project" value="InterPro"/>
</dbReference>
<feature type="domain" description="Chitin-binding type-2" evidence="8">
    <location>
        <begin position="812"/>
        <end position="871"/>
    </location>
</feature>
<feature type="transmembrane region" description="Helical" evidence="7">
    <location>
        <begin position="20"/>
        <end position="46"/>
    </location>
</feature>
<accession>A0A085MJ03</accession>
<dbReference type="SMART" id="SM00494">
    <property type="entry name" value="ChtBD2"/>
    <property type="match status" value="13"/>
</dbReference>
<dbReference type="Proteomes" id="UP000030758">
    <property type="component" value="Unassembled WGS sequence"/>
</dbReference>
<evidence type="ECO:0000256" key="7">
    <source>
        <dbReference type="SAM" id="Phobius"/>
    </source>
</evidence>
<feature type="domain" description="Chitin-binding type-2" evidence="8">
    <location>
        <begin position="312"/>
        <end position="371"/>
    </location>
</feature>
<feature type="domain" description="Chitin-binding type-2" evidence="8">
    <location>
        <begin position="140"/>
        <end position="199"/>
    </location>
</feature>